<protein>
    <recommendedName>
        <fullName evidence="5">tRNA (cytidine/uridine-2'-O-)-methyltransferase TrmJ</fullName>
        <ecNumber evidence="5">2.1.1.200</ecNumber>
    </recommendedName>
    <alternativeName>
        <fullName evidence="5">tRNA (cytidine(32)/uridine(32)-2'-O)-methyltransferase</fullName>
    </alternativeName>
    <alternativeName>
        <fullName evidence="5">tRNA Cm32/Um32 methyltransferase</fullName>
    </alternativeName>
</protein>
<evidence type="ECO:0000256" key="3">
    <source>
        <dbReference type="ARBA" id="ARBA00022679"/>
    </source>
</evidence>
<dbReference type="GO" id="GO:0003723">
    <property type="term" value="F:RNA binding"/>
    <property type="evidence" value="ECO:0007669"/>
    <property type="project" value="InterPro"/>
</dbReference>
<keyword evidence="3 7" id="KW-0808">Transferase</keyword>
<feature type="domain" description="tRNA/rRNA methyltransferase SpoU type" evidence="6">
    <location>
        <begin position="21"/>
        <end position="171"/>
    </location>
</feature>
<sequence>MAGTQSRRPAKSTVRKTDGPAVVLVEPQLGENIGMVARAMLNAGLTDLRLVRPRDGWPNDTANKTASGASLVLETARVFATTAEAVGDVQVLYATTARPRDMNKDEVTPRFAAAQMRTHHQKGLKTAVLFGRESKGLHNDDVALADALMIVPLNPAFSSLNLAQAVLLIGYEWFQAATQKPDIERAIRTDTRPATRDEMVGMFGQLEDALDDSGFLRLKAKRATMVRNLRNIFVRAGLTEQEVRTLRGVISSLTRR</sequence>
<keyword evidence="8" id="KW-1185">Reference proteome</keyword>
<comment type="catalytic activity">
    <reaction evidence="5">
        <text>uridine(32) in tRNA + S-adenosyl-L-methionine = 2'-O-methyluridine(32) in tRNA + S-adenosyl-L-homocysteine + H(+)</text>
        <dbReference type="Rhea" id="RHEA:42936"/>
        <dbReference type="Rhea" id="RHEA-COMP:10107"/>
        <dbReference type="Rhea" id="RHEA-COMP:10290"/>
        <dbReference type="ChEBI" id="CHEBI:15378"/>
        <dbReference type="ChEBI" id="CHEBI:57856"/>
        <dbReference type="ChEBI" id="CHEBI:59789"/>
        <dbReference type="ChEBI" id="CHEBI:65315"/>
        <dbReference type="ChEBI" id="CHEBI:74478"/>
        <dbReference type="EC" id="2.1.1.200"/>
    </reaction>
</comment>
<evidence type="ECO:0000313" key="7">
    <source>
        <dbReference type="EMBL" id="TCS60588.1"/>
    </source>
</evidence>
<dbReference type="Gene3D" id="1.10.8.590">
    <property type="match status" value="1"/>
</dbReference>
<dbReference type="Gene3D" id="3.40.1280.10">
    <property type="match status" value="1"/>
</dbReference>
<dbReference type="InterPro" id="IPR004384">
    <property type="entry name" value="RNA_MeTrfase_TrmJ/LasT"/>
</dbReference>
<dbReference type="EMBL" id="SLZW01000010">
    <property type="protein sequence ID" value="TCS60588.1"/>
    <property type="molecule type" value="Genomic_DNA"/>
</dbReference>
<dbReference type="InterPro" id="IPR029028">
    <property type="entry name" value="Alpha/beta_knot_MTases"/>
</dbReference>
<keyword evidence="4 5" id="KW-0949">S-adenosyl-L-methionine</keyword>
<dbReference type="NCBIfam" id="TIGR00050">
    <property type="entry name" value="rRNA_methyl_1"/>
    <property type="match status" value="1"/>
</dbReference>
<dbReference type="CDD" id="cd18093">
    <property type="entry name" value="SpoU-like_TrmJ"/>
    <property type="match status" value="1"/>
</dbReference>
<organism evidence="7 8">
    <name type="scientific">Varunaivibrio sulfuroxidans</name>
    <dbReference type="NCBI Taxonomy" id="1773489"/>
    <lineage>
        <taxon>Bacteria</taxon>
        <taxon>Pseudomonadati</taxon>
        <taxon>Pseudomonadota</taxon>
        <taxon>Alphaproteobacteria</taxon>
        <taxon>Rhodospirillales</taxon>
        <taxon>Magnetovibrionaceae</taxon>
        <taxon>Varunaivibrio</taxon>
    </lineage>
</organism>
<evidence type="ECO:0000256" key="4">
    <source>
        <dbReference type="ARBA" id="ARBA00022691"/>
    </source>
</evidence>
<evidence type="ECO:0000313" key="8">
    <source>
        <dbReference type="Proteomes" id="UP000295304"/>
    </source>
</evidence>
<dbReference type="Pfam" id="PF00588">
    <property type="entry name" value="SpoU_methylase"/>
    <property type="match status" value="1"/>
</dbReference>
<keyword evidence="2 5" id="KW-0489">Methyltransferase</keyword>
<evidence type="ECO:0000256" key="2">
    <source>
        <dbReference type="ARBA" id="ARBA00022603"/>
    </source>
</evidence>
<comment type="subcellular location">
    <subcellularLocation>
        <location evidence="5">Cytoplasm</location>
    </subcellularLocation>
</comment>
<keyword evidence="5" id="KW-0819">tRNA processing</keyword>
<dbReference type="OrthoDB" id="9806346at2"/>
<gene>
    <name evidence="5" type="primary">trmJ</name>
    <name evidence="7" type="ORF">EDD55_11062</name>
</gene>
<dbReference type="GO" id="GO:0002128">
    <property type="term" value="P:tRNA nucleoside ribose methylation"/>
    <property type="evidence" value="ECO:0007669"/>
    <property type="project" value="TreeGrafter"/>
</dbReference>
<dbReference type="PANTHER" id="PTHR42786">
    <property type="entry name" value="TRNA/RRNA METHYLTRANSFERASE"/>
    <property type="match status" value="1"/>
</dbReference>
<comment type="caution">
    <text evidence="7">The sequence shown here is derived from an EMBL/GenBank/DDBJ whole genome shotgun (WGS) entry which is preliminary data.</text>
</comment>
<dbReference type="AlphaFoldDB" id="A0A4R3J456"/>
<evidence type="ECO:0000256" key="1">
    <source>
        <dbReference type="ARBA" id="ARBA00007228"/>
    </source>
</evidence>
<comment type="catalytic activity">
    <reaction evidence="5">
        <text>cytidine(32) in tRNA + S-adenosyl-L-methionine = 2'-O-methylcytidine(32) in tRNA + S-adenosyl-L-homocysteine + H(+)</text>
        <dbReference type="Rhea" id="RHEA:42932"/>
        <dbReference type="Rhea" id="RHEA-COMP:10288"/>
        <dbReference type="Rhea" id="RHEA-COMP:10289"/>
        <dbReference type="ChEBI" id="CHEBI:15378"/>
        <dbReference type="ChEBI" id="CHEBI:57856"/>
        <dbReference type="ChEBI" id="CHEBI:59789"/>
        <dbReference type="ChEBI" id="CHEBI:74495"/>
        <dbReference type="ChEBI" id="CHEBI:82748"/>
        <dbReference type="EC" id="2.1.1.200"/>
    </reaction>
</comment>
<dbReference type="GO" id="GO:0106339">
    <property type="term" value="F:tRNA (cytidine(32)-2'-O)-methyltransferase activity"/>
    <property type="evidence" value="ECO:0007669"/>
    <property type="project" value="RHEA"/>
</dbReference>
<dbReference type="SUPFAM" id="SSF75217">
    <property type="entry name" value="alpha/beta knot"/>
    <property type="match status" value="1"/>
</dbReference>
<dbReference type="GO" id="GO:0160206">
    <property type="term" value="F:tRNA (cytidine(32)/uridine(32)-2'-O)-methyltransferase activity"/>
    <property type="evidence" value="ECO:0007669"/>
    <property type="project" value="UniProtKB-EC"/>
</dbReference>
<dbReference type="InterPro" id="IPR001537">
    <property type="entry name" value="SpoU_MeTrfase"/>
</dbReference>
<dbReference type="PIRSF" id="PIRSF004808">
    <property type="entry name" value="LasT"/>
    <property type="match status" value="1"/>
</dbReference>
<accession>A0A4R3J456</accession>
<dbReference type="EC" id="2.1.1.200" evidence="5"/>
<proteinExistence type="inferred from homology"/>
<dbReference type="PANTHER" id="PTHR42786:SF7">
    <property type="entry name" value="TRNA_RRNA METHYLTRANSFERASE SPOU TYPE DOMAIN-CONTAINING PROTEIN"/>
    <property type="match status" value="1"/>
</dbReference>
<keyword evidence="5" id="KW-0963">Cytoplasm</keyword>
<comment type="similarity">
    <text evidence="1">Belongs to the class IV-like SAM-binding methyltransferase superfamily. RNA methyltransferase TrmH family.</text>
</comment>
<comment type="subunit">
    <text evidence="5">Homodimer.</text>
</comment>
<comment type="function">
    <text evidence="5">Catalyzes the formation of 2'O-methylated cytidine (Cm32) or 2'O-methylated uridine (Um32) at position 32 in tRNA.</text>
</comment>
<evidence type="ECO:0000259" key="6">
    <source>
        <dbReference type="Pfam" id="PF00588"/>
    </source>
</evidence>
<name>A0A4R3J456_9PROT</name>
<dbReference type="GO" id="GO:0005829">
    <property type="term" value="C:cytosol"/>
    <property type="evidence" value="ECO:0007669"/>
    <property type="project" value="TreeGrafter"/>
</dbReference>
<dbReference type="Proteomes" id="UP000295304">
    <property type="component" value="Unassembled WGS sequence"/>
</dbReference>
<dbReference type="InterPro" id="IPR029026">
    <property type="entry name" value="tRNA_m1G_MTases_N"/>
</dbReference>
<reference evidence="7 8" key="1">
    <citation type="submission" date="2019-03" db="EMBL/GenBank/DDBJ databases">
        <title>Genomic Encyclopedia of Type Strains, Phase IV (KMG-IV): sequencing the most valuable type-strain genomes for metagenomic binning, comparative biology and taxonomic classification.</title>
        <authorList>
            <person name="Goeker M."/>
        </authorList>
    </citation>
    <scope>NUCLEOTIDE SEQUENCE [LARGE SCALE GENOMIC DNA]</scope>
    <source>
        <strain evidence="7 8">DSM 101688</strain>
    </source>
</reference>
<evidence type="ECO:0000256" key="5">
    <source>
        <dbReference type="RuleBase" id="RU362024"/>
    </source>
</evidence>